<evidence type="ECO:0000313" key="5">
    <source>
        <dbReference type="Proteomes" id="UP000471648"/>
    </source>
</evidence>
<organism evidence="4 5">
    <name type="scientific">Streptomyces microflavus</name>
    <name type="common">Streptomyces lipmanii</name>
    <dbReference type="NCBI Taxonomy" id="1919"/>
    <lineage>
        <taxon>Bacteria</taxon>
        <taxon>Bacillati</taxon>
        <taxon>Actinomycetota</taxon>
        <taxon>Actinomycetes</taxon>
        <taxon>Kitasatosporales</taxon>
        <taxon>Streptomycetaceae</taxon>
        <taxon>Streptomyces</taxon>
    </lineage>
</organism>
<feature type="signal peptide" evidence="3">
    <location>
        <begin position="1"/>
        <end position="31"/>
    </location>
</feature>
<keyword evidence="2" id="KW-0812">Transmembrane</keyword>
<dbReference type="RefSeq" id="WP_055561134.1">
    <property type="nucleotide sequence ID" value="NZ_CP108360.1"/>
</dbReference>
<feature type="region of interest" description="Disordered" evidence="1">
    <location>
        <begin position="360"/>
        <end position="388"/>
    </location>
</feature>
<protein>
    <submittedName>
        <fullName evidence="4">Terpene cyclase/mutase family protein</fullName>
    </submittedName>
</protein>
<dbReference type="AlphaFoldDB" id="A0A6N9V6P6"/>
<evidence type="ECO:0000256" key="2">
    <source>
        <dbReference type="SAM" id="Phobius"/>
    </source>
</evidence>
<name>A0A6N9V6P6_STRMI</name>
<feature type="transmembrane region" description="Helical" evidence="2">
    <location>
        <begin position="393"/>
        <end position="412"/>
    </location>
</feature>
<feature type="region of interest" description="Disordered" evidence="1">
    <location>
        <begin position="274"/>
        <end position="293"/>
    </location>
</feature>
<evidence type="ECO:0000256" key="1">
    <source>
        <dbReference type="SAM" id="MobiDB-lite"/>
    </source>
</evidence>
<gene>
    <name evidence="4" type="ORF">G3I39_15005</name>
</gene>
<dbReference type="InterPro" id="IPR006311">
    <property type="entry name" value="TAT_signal"/>
</dbReference>
<keyword evidence="3" id="KW-0732">Signal</keyword>
<evidence type="ECO:0000313" key="4">
    <source>
        <dbReference type="EMBL" id="NEB68343.1"/>
    </source>
</evidence>
<dbReference type="CDD" id="cd00688">
    <property type="entry name" value="ISOPREN_C2_like"/>
    <property type="match status" value="1"/>
</dbReference>
<keyword evidence="2" id="KW-1133">Transmembrane helix</keyword>
<dbReference type="EMBL" id="JAAGME010000614">
    <property type="protein sequence ID" value="NEB68343.1"/>
    <property type="molecule type" value="Genomic_DNA"/>
</dbReference>
<comment type="caution">
    <text evidence="4">The sequence shown here is derived from an EMBL/GenBank/DDBJ whole genome shotgun (WGS) entry which is preliminary data.</text>
</comment>
<dbReference type="Gene3D" id="1.50.10.20">
    <property type="match status" value="1"/>
</dbReference>
<dbReference type="InterPro" id="IPR008930">
    <property type="entry name" value="Terpenoid_cyclase/PrenylTrfase"/>
</dbReference>
<dbReference type="SUPFAM" id="SSF48239">
    <property type="entry name" value="Terpenoid cyclases/Protein prenyltransferases"/>
    <property type="match status" value="2"/>
</dbReference>
<dbReference type="Proteomes" id="UP000471648">
    <property type="component" value="Unassembled WGS sequence"/>
</dbReference>
<accession>A0A6N9V6P6</accession>
<keyword evidence="2" id="KW-0472">Membrane</keyword>
<sequence length="421" mass="42581">MTVRRSAAALATTAVLLGAAAPFAAAPVAVAAPSPSPSAELPPGLYGTTDPTYDGVWRQSLAFLAQKIEYVTPSTQAVDWLVGQQCDSGAFTSYRDPAKPCDASTVMDTNATAAAVQALIELAQHRDAADNGADWLKSVQNEDGGWGYNPGSPSDANSTAVVIGALARTSVPIGEVTTADGKTPYTALQALAVPCGKEDGGAFAYQPGKKGELVANNDASAAAVLGLLGKGMAVGDANAVKDPVCTKGDDLTAEQSAQNGAHYLAATLAASPYLEQPPMPGAEDAEPQPDFGNTADAVVSLAASGHKDKATASVKWLEKNAGTWAKQGGPAASAQLIFAAHATGADARDFGGTDLVKQLNATGPSPAATALPSPTPSGPQPSSGTESDDGGLGLWWLVGIGLLFGAGIGFLLSMRRKKQQP</sequence>
<evidence type="ECO:0000256" key="3">
    <source>
        <dbReference type="SAM" id="SignalP"/>
    </source>
</evidence>
<feature type="compositionally biased region" description="Low complexity" evidence="1">
    <location>
        <begin position="361"/>
        <end position="372"/>
    </location>
</feature>
<reference evidence="4 5" key="1">
    <citation type="submission" date="2020-01" db="EMBL/GenBank/DDBJ databases">
        <title>Insect and environment-associated Actinomycetes.</title>
        <authorList>
            <person name="Currrie C."/>
            <person name="Chevrette M."/>
            <person name="Carlson C."/>
            <person name="Stubbendieck R."/>
            <person name="Wendt-Pienkowski E."/>
        </authorList>
    </citation>
    <scope>NUCLEOTIDE SEQUENCE [LARGE SCALE GENOMIC DNA]</scope>
    <source>
        <strain evidence="4 5">SID14438</strain>
    </source>
</reference>
<feature type="chain" id="PRO_5026691408" evidence="3">
    <location>
        <begin position="32"/>
        <end position="421"/>
    </location>
</feature>
<dbReference type="PROSITE" id="PS51318">
    <property type="entry name" value="TAT"/>
    <property type="match status" value="1"/>
</dbReference>
<proteinExistence type="predicted"/>